<dbReference type="GO" id="GO:0000976">
    <property type="term" value="F:transcription cis-regulatory region binding"/>
    <property type="evidence" value="ECO:0007669"/>
    <property type="project" value="TreeGrafter"/>
</dbReference>
<dbReference type="Gene3D" id="1.10.10.10">
    <property type="entry name" value="Winged helix-like DNA-binding domain superfamily/Winged helix DNA-binding domain"/>
    <property type="match status" value="1"/>
</dbReference>
<evidence type="ECO:0000256" key="1">
    <source>
        <dbReference type="ARBA" id="ARBA00023125"/>
    </source>
</evidence>
<dbReference type="PANTHER" id="PTHR48111:SF73">
    <property type="entry name" value="ALKALINE PHOSPHATASE SYNTHESIS TRANSCRIPTIONAL REGULATORY PROTEIN PHOP"/>
    <property type="match status" value="1"/>
</dbReference>
<reference evidence="6" key="1">
    <citation type="submission" date="2023-05" db="EMBL/GenBank/DDBJ databases">
        <title>Mariniplasma microaerophilum sp. nov., a novel anaerobic mollicute isolated from terrestrial mud volcano, Taman Peninsula, Russia.</title>
        <authorList>
            <person name="Khomyakova M.A."/>
            <person name="Merkel A.Y."/>
            <person name="Slobodkin A.I."/>
        </authorList>
    </citation>
    <scope>NUCLEOTIDE SEQUENCE</scope>
    <source>
        <strain evidence="6">M4Ah</strain>
    </source>
</reference>
<proteinExistence type="predicted"/>
<dbReference type="GO" id="GO:0000156">
    <property type="term" value="F:phosphorelay response regulator activity"/>
    <property type="evidence" value="ECO:0007669"/>
    <property type="project" value="TreeGrafter"/>
</dbReference>
<dbReference type="PROSITE" id="PS51755">
    <property type="entry name" value="OMPR_PHOB"/>
    <property type="match status" value="1"/>
</dbReference>
<evidence type="ECO:0000313" key="6">
    <source>
        <dbReference type="EMBL" id="MDI6452784.1"/>
    </source>
</evidence>
<evidence type="ECO:0000259" key="5">
    <source>
        <dbReference type="PROSITE" id="PS51755"/>
    </source>
</evidence>
<dbReference type="InterPro" id="IPR001867">
    <property type="entry name" value="OmpR/PhoB-type_DNA-bd"/>
</dbReference>
<organism evidence="6 7">
    <name type="scientific">Peloplasma aerotolerans</name>
    <dbReference type="NCBI Taxonomy" id="3044389"/>
    <lineage>
        <taxon>Bacteria</taxon>
        <taxon>Bacillati</taxon>
        <taxon>Mycoplasmatota</taxon>
        <taxon>Mollicutes</taxon>
        <taxon>Acholeplasmatales</taxon>
        <taxon>Acholeplasmataceae</taxon>
        <taxon>Peloplasma</taxon>
    </lineage>
</organism>
<dbReference type="PANTHER" id="PTHR48111">
    <property type="entry name" value="REGULATOR OF RPOS"/>
    <property type="match status" value="1"/>
</dbReference>
<name>A0AAW6UAU9_9MOLU</name>
<dbReference type="Proteomes" id="UP001431532">
    <property type="component" value="Unassembled WGS sequence"/>
</dbReference>
<evidence type="ECO:0000313" key="7">
    <source>
        <dbReference type="Proteomes" id="UP001431532"/>
    </source>
</evidence>
<dbReference type="EMBL" id="JASCXW010000010">
    <property type="protein sequence ID" value="MDI6452784.1"/>
    <property type="molecule type" value="Genomic_DNA"/>
</dbReference>
<gene>
    <name evidence="6" type="ORF">QJ521_04340</name>
</gene>
<evidence type="ECO:0000256" key="2">
    <source>
        <dbReference type="PROSITE-ProRule" id="PRU00169"/>
    </source>
</evidence>
<dbReference type="CDD" id="cd00383">
    <property type="entry name" value="trans_reg_C"/>
    <property type="match status" value="1"/>
</dbReference>
<evidence type="ECO:0000259" key="4">
    <source>
        <dbReference type="PROSITE" id="PS50110"/>
    </source>
</evidence>
<feature type="domain" description="Response regulatory" evidence="4">
    <location>
        <begin position="2"/>
        <end position="115"/>
    </location>
</feature>
<dbReference type="InterPro" id="IPR001789">
    <property type="entry name" value="Sig_transdc_resp-reg_receiver"/>
</dbReference>
<dbReference type="Pfam" id="PF00486">
    <property type="entry name" value="Trans_reg_C"/>
    <property type="match status" value="1"/>
</dbReference>
<dbReference type="InterPro" id="IPR039420">
    <property type="entry name" value="WalR-like"/>
</dbReference>
<sequence>MRILVVEDHKKINDLLALFAKQDGHEVLQTYNAEDALDLLANQAFDIVITDLMLPGMQGETLIQNIRNTSDIYIIVISAKTDIDNKLDVLSIGADDYITKPFSVDEVMMKLKNISKRQVLMKPSVQSYNQKCLVIKPLLREVYYNNKLISLTKYEYDVLFYLVNHPNKVFSRNELMTACFTDSDAYDRVIDAYIKNIRKKLNDNPSNPQFIKTFYGIGYQFIGDSDD</sequence>
<dbReference type="InterPro" id="IPR036388">
    <property type="entry name" value="WH-like_DNA-bd_sf"/>
</dbReference>
<dbReference type="SUPFAM" id="SSF52172">
    <property type="entry name" value="CheY-like"/>
    <property type="match status" value="1"/>
</dbReference>
<feature type="modified residue" description="4-aspartylphosphate" evidence="2">
    <location>
        <position position="51"/>
    </location>
</feature>
<dbReference type="CDD" id="cd17574">
    <property type="entry name" value="REC_OmpR"/>
    <property type="match status" value="1"/>
</dbReference>
<dbReference type="GO" id="GO:0032993">
    <property type="term" value="C:protein-DNA complex"/>
    <property type="evidence" value="ECO:0007669"/>
    <property type="project" value="TreeGrafter"/>
</dbReference>
<dbReference type="Pfam" id="PF00072">
    <property type="entry name" value="Response_reg"/>
    <property type="match status" value="1"/>
</dbReference>
<dbReference type="InterPro" id="IPR011006">
    <property type="entry name" value="CheY-like_superfamily"/>
</dbReference>
<dbReference type="Gene3D" id="3.40.50.2300">
    <property type="match status" value="1"/>
</dbReference>
<keyword evidence="7" id="KW-1185">Reference proteome</keyword>
<comment type="caution">
    <text evidence="6">The sequence shown here is derived from an EMBL/GenBank/DDBJ whole genome shotgun (WGS) entry which is preliminary data.</text>
</comment>
<dbReference type="RefSeq" id="WP_282839209.1">
    <property type="nucleotide sequence ID" value="NZ_JASCXW010000010.1"/>
</dbReference>
<dbReference type="GO" id="GO:0006355">
    <property type="term" value="P:regulation of DNA-templated transcription"/>
    <property type="evidence" value="ECO:0007669"/>
    <property type="project" value="InterPro"/>
</dbReference>
<dbReference type="PROSITE" id="PS50110">
    <property type="entry name" value="RESPONSE_REGULATORY"/>
    <property type="match status" value="1"/>
</dbReference>
<dbReference type="SMART" id="SM00862">
    <property type="entry name" value="Trans_reg_C"/>
    <property type="match status" value="1"/>
</dbReference>
<evidence type="ECO:0000256" key="3">
    <source>
        <dbReference type="PROSITE-ProRule" id="PRU01091"/>
    </source>
</evidence>
<accession>A0AAW6UAU9</accession>
<keyword evidence="2" id="KW-0597">Phosphoprotein</keyword>
<dbReference type="GO" id="GO:0005829">
    <property type="term" value="C:cytosol"/>
    <property type="evidence" value="ECO:0007669"/>
    <property type="project" value="TreeGrafter"/>
</dbReference>
<protein>
    <submittedName>
        <fullName evidence="6">Response regulator transcription factor</fullName>
    </submittedName>
</protein>
<keyword evidence="1 3" id="KW-0238">DNA-binding</keyword>
<dbReference type="SMART" id="SM00448">
    <property type="entry name" value="REC"/>
    <property type="match status" value="1"/>
</dbReference>
<feature type="DNA-binding region" description="OmpR/PhoB-type" evidence="3">
    <location>
        <begin position="123"/>
        <end position="223"/>
    </location>
</feature>
<feature type="domain" description="OmpR/PhoB-type" evidence="5">
    <location>
        <begin position="123"/>
        <end position="223"/>
    </location>
</feature>
<dbReference type="AlphaFoldDB" id="A0AAW6UAU9"/>